<dbReference type="InterPro" id="IPR011050">
    <property type="entry name" value="Pectin_lyase_fold/virulence"/>
</dbReference>
<organism evidence="1">
    <name type="scientific">Micromonas pusilla</name>
    <name type="common">Picoplanktonic green alga</name>
    <name type="synonym">Chromulina pusilla</name>
    <dbReference type="NCBI Taxonomy" id="38833"/>
    <lineage>
        <taxon>Eukaryota</taxon>
        <taxon>Viridiplantae</taxon>
        <taxon>Chlorophyta</taxon>
        <taxon>Mamiellophyceae</taxon>
        <taxon>Mamiellales</taxon>
        <taxon>Mamiellaceae</taxon>
        <taxon>Micromonas</taxon>
    </lineage>
</organism>
<proteinExistence type="predicted"/>
<reference evidence="1" key="1">
    <citation type="submission" date="2021-01" db="EMBL/GenBank/DDBJ databases">
        <authorList>
            <person name="Corre E."/>
            <person name="Pelletier E."/>
            <person name="Niang G."/>
            <person name="Scheremetjew M."/>
            <person name="Finn R."/>
            <person name="Kale V."/>
            <person name="Holt S."/>
            <person name="Cochrane G."/>
            <person name="Meng A."/>
            <person name="Brown T."/>
            <person name="Cohen L."/>
        </authorList>
    </citation>
    <scope>NUCLEOTIDE SEQUENCE</scope>
    <source>
        <strain evidence="1">CCAC1681</strain>
    </source>
</reference>
<gene>
    <name evidence="1" type="ORF">MSP1401_LOCUS6397</name>
</gene>
<dbReference type="AlphaFoldDB" id="A0A7S0D423"/>
<dbReference type="EMBL" id="HBEN01007778">
    <property type="protein sequence ID" value="CAD8440591.1"/>
    <property type="molecule type" value="Transcribed_RNA"/>
</dbReference>
<evidence type="ECO:0008006" key="2">
    <source>
        <dbReference type="Google" id="ProtNLM"/>
    </source>
</evidence>
<sequence length="393" mass="41394">MESPPRVLPDLPWDIVERIAVSNCRAGGLREWCSTWRATCRAFAELAWFEHHVRGGVKLAVVPSEAYPTVQAGVSRAQAASPAAVAAAAAERARFEKAEGSRGVSETARVDASRKKNDALGVDLPAVLVSRGAYAENVRITRSVFLLGWGAEGDVRVEGGGWEPALAFAGLGVDERAPGRGGGVNSSAGDGKVNTLPEAARDTGGRAICQNVTLRCRNRAQAYAAIVVAGTPVFERIIFEGGALVLGAATNPTFSRCAIRGARGAGCKVTDHGCFDMFDACIVEKNGSYGLCLERHGSARVDVATAMRVRGSADGAHEAVLQTPDSPGVAVFGVGDEDLKNVDDARAWLLARTRRLAPGAETQTYLHGEAVEGKWLEACGIEHWSPDAIGYDG</sequence>
<dbReference type="SUPFAM" id="SSF51126">
    <property type="entry name" value="Pectin lyase-like"/>
    <property type="match status" value="1"/>
</dbReference>
<protein>
    <recommendedName>
        <fullName evidence="2">Right handed beta helix domain-containing protein</fullName>
    </recommendedName>
</protein>
<name>A0A7S0D423_MICPS</name>
<evidence type="ECO:0000313" key="1">
    <source>
        <dbReference type="EMBL" id="CAD8440591.1"/>
    </source>
</evidence>
<accession>A0A7S0D423</accession>